<dbReference type="Gene3D" id="1.20.5.1200">
    <property type="entry name" value="Alpha-tocopherol transfer"/>
    <property type="match status" value="1"/>
</dbReference>
<dbReference type="CDD" id="cd00170">
    <property type="entry name" value="SEC14"/>
    <property type="match status" value="1"/>
</dbReference>
<keyword evidence="3" id="KW-1185">Reference proteome</keyword>
<evidence type="ECO:0000259" key="1">
    <source>
        <dbReference type="PROSITE" id="PS50191"/>
    </source>
</evidence>
<dbReference type="InterPro" id="IPR036273">
    <property type="entry name" value="CRAL/TRIO_N_dom_sf"/>
</dbReference>
<accession>A0AAN7Q210</accession>
<comment type="caution">
    <text evidence="2">The sequence shown here is derived from an EMBL/GenBank/DDBJ whole genome shotgun (WGS) entry which is preliminary data.</text>
</comment>
<dbReference type="Gene3D" id="3.40.525.10">
    <property type="entry name" value="CRAL-TRIO lipid binding domain"/>
    <property type="match status" value="1"/>
</dbReference>
<proteinExistence type="predicted"/>
<dbReference type="Gene3D" id="1.10.8.20">
    <property type="entry name" value="N-terminal domain of phosphatidylinositol transfer protein sec14p"/>
    <property type="match status" value="1"/>
</dbReference>
<dbReference type="InterPro" id="IPR001251">
    <property type="entry name" value="CRAL-TRIO_dom"/>
</dbReference>
<dbReference type="SUPFAM" id="SSF46938">
    <property type="entry name" value="CRAL/TRIO N-terminal domain"/>
    <property type="match status" value="1"/>
</dbReference>
<dbReference type="PANTHER" id="PTHR10174:SF216">
    <property type="entry name" value="CRAL-TRIO DOMAIN-CONTAINING PROTEIN-RELATED"/>
    <property type="match status" value="1"/>
</dbReference>
<name>A0AAN7Q210_9COLE</name>
<feature type="domain" description="CRAL-TRIO" evidence="1">
    <location>
        <begin position="90"/>
        <end position="255"/>
    </location>
</feature>
<dbReference type="PANTHER" id="PTHR10174">
    <property type="entry name" value="ALPHA-TOCOPHEROL TRANSFER PROTEIN-RELATED"/>
    <property type="match status" value="1"/>
</dbReference>
<dbReference type="SUPFAM" id="SSF52087">
    <property type="entry name" value="CRAL/TRIO domain"/>
    <property type="match status" value="1"/>
</dbReference>
<dbReference type="InterPro" id="IPR011074">
    <property type="entry name" value="CRAL/TRIO_N_dom"/>
</dbReference>
<reference evidence="3" key="1">
    <citation type="submission" date="2023-01" db="EMBL/GenBank/DDBJ databases">
        <title>Key to firefly adult light organ development and bioluminescence: homeobox transcription factors regulate luciferase expression and transportation to peroxisome.</title>
        <authorList>
            <person name="Fu X."/>
        </authorList>
    </citation>
    <scope>NUCLEOTIDE SEQUENCE [LARGE SCALE GENOMIC DNA]</scope>
</reference>
<dbReference type="Proteomes" id="UP001353858">
    <property type="component" value="Unassembled WGS sequence"/>
</dbReference>
<organism evidence="2 3">
    <name type="scientific">Aquatica leii</name>
    <dbReference type="NCBI Taxonomy" id="1421715"/>
    <lineage>
        <taxon>Eukaryota</taxon>
        <taxon>Metazoa</taxon>
        <taxon>Ecdysozoa</taxon>
        <taxon>Arthropoda</taxon>
        <taxon>Hexapoda</taxon>
        <taxon>Insecta</taxon>
        <taxon>Pterygota</taxon>
        <taxon>Neoptera</taxon>
        <taxon>Endopterygota</taxon>
        <taxon>Coleoptera</taxon>
        <taxon>Polyphaga</taxon>
        <taxon>Elateriformia</taxon>
        <taxon>Elateroidea</taxon>
        <taxon>Lampyridae</taxon>
        <taxon>Luciolinae</taxon>
        <taxon>Aquatica</taxon>
    </lineage>
</organism>
<dbReference type="PROSITE" id="PS50191">
    <property type="entry name" value="CRAL_TRIO"/>
    <property type="match status" value="1"/>
</dbReference>
<dbReference type="EMBL" id="JARPUR010000005">
    <property type="protein sequence ID" value="KAK4876425.1"/>
    <property type="molecule type" value="Genomic_DNA"/>
</dbReference>
<dbReference type="PRINTS" id="PR00180">
    <property type="entry name" value="CRETINALDHBP"/>
</dbReference>
<protein>
    <recommendedName>
        <fullName evidence="1">CRAL-TRIO domain-containing protein</fullName>
    </recommendedName>
</protein>
<dbReference type="InterPro" id="IPR036865">
    <property type="entry name" value="CRAL-TRIO_dom_sf"/>
</dbReference>
<dbReference type="GO" id="GO:0016020">
    <property type="term" value="C:membrane"/>
    <property type="evidence" value="ECO:0007669"/>
    <property type="project" value="TreeGrafter"/>
</dbReference>
<dbReference type="Pfam" id="PF00650">
    <property type="entry name" value="CRAL_TRIO"/>
    <property type="match status" value="1"/>
</dbReference>
<dbReference type="SMART" id="SM00516">
    <property type="entry name" value="SEC14"/>
    <property type="match status" value="1"/>
</dbReference>
<sequence length="306" mass="35909">MSIRELSAQLQSKAQLELHEVPNRVREDIDTIKEWIHQQTHLIARTDDQWILSFLRGCKFSLERTKTKLISYYTMRVIEPAFFADRDPFKPELQQILKAGFCLPLRKLSDPEAPRVLLFQNKNNEELLVINMIKLTLMILDILINEDDNFVVGGHVVLQDFKSVTLHHLTEISPNRAKNIMNCFQHAYPTRPKQFHYINTPTFFPTLYGLVKHFMTEKIKNRIVIYSESNVDALYQSIPKSILPEEYGGEAGPIQDLIDYWKRKVEDYREWFLLDQQYRCSLVNCQNDNIADTDEIMGSFRKLAVD</sequence>
<dbReference type="AlphaFoldDB" id="A0AAN7Q210"/>
<dbReference type="SMART" id="SM01100">
    <property type="entry name" value="CRAL_TRIO_N"/>
    <property type="match status" value="1"/>
</dbReference>
<gene>
    <name evidence="2" type="ORF">RN001_012847</name>
</gene>
<evidence type="ECO:0000313" key="2">
    <source>
        <dbReference type="EMBL" id="KAK4876425.1"/>
    </source>
</evidence>
<evidence type="ECO:0000313" key="3">
    <source>
        <dbReference type="Proteomes" id="UP001353858"/>
    </source>
</evidence>
<dbReference type="GO" id="GO:1902936">
    <property type="term" value="F:phosphatidylinositol bisphosphate binding"/>
    <property type="evidence" value="ECO:0007669"/>
    <property type="project" value="TreeGrafter"/>
</dbReference>